<dbReference type="SMART" id="SM00181">
    <property type="entry name" value="EGF"/>
    <property type="match status" value="1"/>
</dbReference>
<dbReference type="PROSITE" id="PS50025">
    <property type="entry name" value="LAM_G_DOMAIN"/>
    <property type="match status" value="1"/>
</dbReference>
<keyword evidence="2" id="KW-0245">EGF-like domain</keyword>
<name>A0ABV0V9L2_9TELE</name>
<protein>
    <submittedName>
        <fullName evidence="5">Uncharacterized protein</fullName>
    </submittedName>
</protein>
<dbReference type="InterPro" id="IPR001791">
    <property type="entry name" value="Laminin_G"/>
</dbReference>
<dbReference type="InterPro" id="IPR013320">
    <property type="entry name" value="ConA-like_dom_sf"/>
</dbReference>
<proteinExistence type="predicted"/>
<dbReference type="PANTHER" id="PTHR15036:SF88">
    <property type="entry name" value="PIKACHURIN"/>
    <property type="match status" value="1"/>
</dbReference>
<dbReference type="PANTHER" id="PTHR15036">
    <property type="entry name" value="PIKACHURIN-LIKE PROTEIN"/>
    <property type="match status" value="1"/>
</dbReference>
<feature type="disulfide bond" evidence="2">
    <location>
        <begin position="25"/>
        <end position="34"/>
    </location>
</feature>
<evidence type="ECO:0000259" key="4">
    <source>
        <dbReference type="PROSITE" id="PS50026"/>
    </source>
</evidence>
<gene>
    <name evidence="5" type="ORF">ILYODFUR_036178</name>
</gene>
<sequence length="200" mass="21997">MCDVVSCANDGACFANRADGYICLCPLGFKGALCEESFSLSSPLFNETMFSYAVIQWPQSSQSYLSFMEFEVTFWPSAPSGVLLYSDDAGSKDFLAINLVDKYVEFRFDCGSGEAVIRSEEQISLDSWHELRVSRTAKSGILHVDNQRPIGGIAEGAFTQINCSSALYIGGVPEYEKTKRTAGVMKPFTGIIQKVCNRVQ</sequence>
<evidence type="ECO:0000259" key="3">
    <source>
        <dbReference type="PROSITE" id="PS50025"/>
    </source>
</evidence>
<feature type="domain" description="Laminin G" evidence="3">
    <location>
        <begin position="42"/>
        <end position="200"/>
    </location>
</feature>
<dbReference type="PROSITE" id="PS01186">
    <property type="entry name" value="EGF_2"/>
    <property type="match status" value="1"/>
</dbReference>
<evidence type="ECO:0000256" key="2">
    <source>
        <dbReference type="PROSITE-ProRule" id="PRU00076"/>
    </source>
</evidence>
<dbReference type="Pfam" id="PF00054">
    <property type="entry name" value="Laminin_G_1"/>
    <property type="match status" value="1"/>
</dbReference>
<evidence type="ECO:0000313" key="6">
    <source>
        <dbReference type="Proteomes" id="UP001482620"/>
    </source>
</evidence>
<dbReference type="Proteomes" id="UP001482620">
    <property type="component" value="Unassembled WGS sequence"/>
</dbReference>
<dbReference type="CDD" id="cd00054">
    <property type="entry name" value="EGF_CA"/>
    <property type="match status" value="1"/>
</dbReference>
<dbReference type="Pfam" id="PF00008">
    <property type="entry name" value="EGF"/>
    <property type="match status" value="1"/>
</dbReference>
<accession>A0ABV0V9L2</accession>
<comment type="caution">
    <text evidence="5">The sequence shown here is derived from an EMBL/GenBank/DDBJ whole genome shotgun (WGS) entry which is preliminary data.</text>
</comment>
<organism evidence="5 6">
    <name type="scientific">Ilyodon furcidens</name>
    <name type="common">goldbreast splitfin</name>
    <dbReference type="NCBI Taxonomy" id="33524"/>
    <lineage>
        <taxon>Eukaryota</taxon>
        <taxon>Metazoa</taxon>
        <taxon>Chordata</taxon>
        <taxon>Craniata</taxon>
        <taxon>Vertebrata</taxon>
        <taxon>Euteleostomi</taxon>
        <taxon>Actinopterygii</taxon>
        <taxon>Neopterygii</taxon>
        <taxon>Teleostei</taxon>
        <taxon>Neoteleostei</taxon>
        <taxon>Acanthomorphata</taxon>
        <taxon>Ovalentaria</taxon>
        <taxon>Atherinomorphae</taxon>
        <taxon>Cyprinodontiformes</taxon>
        <taxon>Goodeidae</taxon>
        <taxon>Ilyodon</taxon>
    </lineage>
</organism>
<dbReference type="Gene3D" id="2.60.120.200">
    <property type="match status" value="1"/>
</dbReference>
<dbReference type="InterPro" id="IPR050372">
    <property type="entry name" value="Neurexin-related_CASP"/>
</dbReference>
<reference evidence="5 6" key="1">
    <citation type="submission" date="2021-06" db="EMBL/GenBank/DDBJ databases">
        <authorList>
            <person name="Palmer J.M."/>
        </authorList>
    </citation>
    <scope>NUCLEOTIDE SEQUENCE [LARGE SCALE GENOMIC DNA]</scope>
    <source>
        <strain evidence="6">if_2019</strain>
        <tissue evidence="5">Muscle</tissue>
    </source>
</reference>
<dbReference type="InterPro" id="IPR000742">
    <property type="entry name" value="EGF"/>
</dbReference>
<keyword evidence="1 2" id="KW-1015">Disulfide bond</keyword>
<dbReference type="SUPFAM" id="SSF49899">
    <property type="entry name" value="Concanavalin A-like lectins/glucanases"/>
    <property type="match status" value="1"/>
</dbReference>
<dbReference type="CDD" id="cd00110">
    <property type="entry name" value="LamG"/>
    <property type="match status" value="1"/>
</dbReference>
<dbReference type="PROSITE" id="PS50026">
    <property type="entry name" value="EGF_3"/>
    <property type="match status" value="1"/>
</dbReference>
<dbReference type="EMBL" id="JAHRIQ010099905">
    <property type="protein sequence ID" value="MEQ2253796.1"/>
    <property type="molecule type" value="Genomic_DNA"/>
</dbReference>
<dbReference type="PROSITE" id="PS00022">
    <property type="entry name" value="EGF_1"/>
    <property type="match status" value="1"/>
</dbReference>
<comment type="caution">
    <text evidence="2">Lacks conserved residue(s) required for the propagation of feature annotation.</text>
</comment>
<evidence type="ECO:0000313" key="5">
    <source>
        <dbReference type="EMBL" id="MEQ2253796.1"/>
    </source>
</evidence>
<feature type="domain" description="EGF-like" evidence="4">
    <location>
        <begin position="1"/>
        <end position="35"/>
    </location>
</feature>
<dbReference type="SMART" id="SM00282">
    <property type="entry name" value="LamG"/>
    <property type="match status" value="1"/>
</dbReference>
<keyword evidence="6" id="KW-1185">Reference proteome</keyword>
<evidence type="ECO:0000256" key="1">
    <source>
        <dbReference type="ARBA" id="ARBA00023157"/>
    </source>
</evidence>
<dbReference type="Gene3D" id="2.10.25.10">
    <property type="entry name" value="Laminin"/>
    <property type="match status" value="1"/>
</dbReference>